<evidence type="ECO:0000259" key="11">
    <source>
        <dbReference type="Pfam" id="PF13090"/>
    </source>
</evidence>
<dbReference type="Pfam" id="PF13089">
    <property type="entry name" value="PP_kinase_N"/>
    <property type="match status" value="1"/>
</dbReference>
<dbReference type="PIRSF" id="PIRSF015589">
    <property type="entry name" value="PP_kinase"/>
    <property type="match status" value="1"/>
</dbReference>
<feature type="domain" description="Polyphosphate kinase C-terminal" evidence="11">
    <location>
        <begin position="530"/>
        <end position="703"/>
    </location>
</feature>
<dbReference type="PANTHER" id="PTHR30218:SF0">
    <property type="entry name" value="POLYPHOSPHATE KINASE"/>
    <property type="match status" value="1"/>
</dbReference>
<dbReference type="NCBIfam" id="NF003919">
    <property type="entry name" value="PRK05443.1-4"/>
    <property type="match status" value="1"/>
</dbReference>
<keyword evidence="1 6" id="KW-0597">Phosphoprotein</keyword>
<evidence type="ECO:0000256" key="7">
    <source>
        <dbReference type="RuleBase" id="RU003800"/>
    </source>
</evidence>
<dbReference type="SUPFAM" id="SSF140356">
    <property type="entry name" value="PPK N-terminal domain-like"/>
    <property type="match status" value="1"/>
</dbReference>
<dbReference type="NCBIfam" id="NF003918">
    <property type="entry name" value="PRK05443.1-2"/>
    <property type="match status" value="1"/>
</dbReference>
<dbReference type="NCBIfam" id="NF003921">
    <property type="entry name" value="PRK05443.2-2"/>
    <property type="match status" value="1"/>
</dbReference>
<keyword evidence="3 6" id="KW-0547">Nucleotide-binding</keyword>
<dbReference type="Gene3D" id="3.30.1840.10">
    <property type="entry name" value="Polyphosphate kinase middle domain"/>
    <property type="match status" value="1"/>
</dbReference>
<dbReference type="CDD" id="cd09165">
    <property type="entry name" value="PLDc_PaPPK1_C1_like"/>
    <property type="match status" value="1"/>
</dbReference>
<comment type="function">
    <text evidence="6 7">Catalyzes the reversible transfer of the terminal phosphate of ATP to form a long-chain polyphosphate (polyP).</text>
</comment>
<dbReference type="SUPFAM" id="SSF56024">
    <property type="entry name" value="Phospholipase D/nuclease"/>
    <property type="match status" value="2"/>
</dbReference>
<comment type="catalytic activity">
    <reaction evidence="6 7">
        <text>[phosphate](n) + ATP = [phosphate](n+1) + ADP</text>
        <dbReference type="Rhea" id="RHEA:19573"/>
        <dbReference type="Rhea" id="RHEA-COMP:9859"/>
        <dbReference type="Rhea" id="RHEA-COMP:14280"/>
        <dbReference type="ChEBI" id="CHEBI:16838"/>
        <dbReference type="ChEBI" id="CHEBI:30616"/>
        <dbReference type="ChEBI" id="CHEBI:456216"/>
        <dbReference type="EC" id="2.7.4.1"/>
    </reaction>
</comment>
<evidence type="ECO:0000259" key="12">
    <source>
        <dbReference type="Pfam" id="PF17941"/>
    </source>
</evidence>
<dbReference type="InterPro" id="IPR003414">
    <property type="entry name" value="PP_kinase"/>
</dbReference>
<feature type="domain" description="Polyphosphate kinase C-terminal" evidence="12">
    <location>
        <begin position="359"/>
        <end position="523"/>
    </location>
</feature>
<dbReference type="InterPro" id="IPR025200">
    <property type="entry name" value="PPK_C_dom2"/>
</dbReference>
<keyword evidence="6" id="KW-0460">Magnesium</keyword>
<feature type="binding site" evidence="6">
    <location>
        <position position="619"/>
    </location>
    <ligand>
        <name>ATP</name>
        <dbReference type="ChEBI" id="CHEBI:30616"/>
    </ligand>
</feature>
<dbReference type="EMBL" id="BMFA01000003">
    <property type="protein sequence ID" value="GGB43228.1"/>
    <property type="molecule type" value="Genomic_DNA"/>
</dbReference>
<evidence type="ECO:0000259" key="10">
    <source>
        <dbReference type="Pfam" id="PF13089"/>
    </source>
</evidence>
<keyword evidence="14" id="KW-1185">Reference proteome</keyword>
<reference evidence="13" key="1">
    <citation type="journal article" date="2014" name="Int. J. Syst. Evol. Microbiol.">
        <title>Complete genome sequence of Corynebacterium casei LMG S-19264T (=DSM 44701T), isolated from a smear-ripened cheese.</title>
        <authorList>
            <consortium name="US DOE Joint Genome Institute (JGI-PGF)"/>
            <person name="Walter F."/>
            <person name="Albersmeier A."/>
            <person name="Kalinowski J."/>
            <person name="Ruckert C."/>
        </authorList>
    </citation>
    <scope>NUCLEOTIDE SEQUENCE</scope>
    <source>
        <strain evidence="13">CGMCC 1.12426</strain>
    </source>
</reference>
<evidence type="ECO:0000256" key="5">
    <source>
        <dbReference type="ARBA" id="ARBA00022840"/>
    </source>
</evidence>
<dbReference type="Pfam" id="PF13090">
    <property type="entry name" value="PP_kinase_C"/>
    <property type="match status" value="1"/>
</dbReference>
<dbReference type="AlphaFoldDB" id="A0A916TFS3"/>
<protein>
    <recommendedName>
        <fullName evidence="6 7">Polyphosphate kinase</fullName>
        <ecNumber evidence="6 7">2.7.4.1</ecNumber>
    </recommendedName>
    <alternativeName>
        <fullName evidence="6">ATP-polyphosphate phosphotransferase</fullName>
    </alternativeName>
    <alternativeName>
        <fullName evidence="6">Polyphosphoric acid kinase</fullName>
    </alternativeName>
</protein>
<dbReference type="SUPFAM" id="SSF143724">
    <property type="entry name" value="PHP14-like"/>
    <property type="match status" value="1"/>
</dbReference>
<dbReference type="Pfam" id="PF17941">
    <property type="entry name" value="PP_kinase_C_1"/>
    <property type="match status" value="1"/>
</dbReference>
<dbReference type="GO" id="GO:0009358">
    <property type="term" value="C:polyphosphate kinase complex"/>
    <property type="evidence" value="ECO:0007669"/>
    <property type="project" value="InterPro"/>
</dbReference>
<feature type="binding site" evidence="6">
    <location>
        <position position="591"/>
    </location>
    <ligand>
        <name>ATP</name>
        <dbReference type="ChEBI" id="CHEBI:30616"/>
    </ligand>
</feature>
<feature type="region of interest" description="Disordered" evidence="8">
    <location>
        <begin position="714"/>
        <end position="739"/>
    </location>
</feature>
<evidence type="ECO:0000259" key="9">
    <source>
        <dbReference type="Pfam" id="PF02503"/>
    </source>
</evidence>
<dbReference type="GO" id="GO:0046872">
    <property type="term" value="F:metal ion binding"/>
    <property type="evidence" value="ECO:0007669"/>
    <property type="project" value="UniProtKB-KW"/>
</dbReference>
<comment type="caution">
    <text evidence="13">The sequence shown here is derived from an EMBL/GenBank/DDBJ whole genome shotgun (WGS) entry which is preliminary data.</text>
</comment>
<comment type="similarity">
    <text evidence="6 7">Belongs to the polyphosphate kinase 1 (PPK1) family.</text>
</comment>
<dbReference type="HAMAP" id="MF_00347">
    <property type="entry name" value="Polyphosphate_kinase"/>
    <property type="match status" value="1"/>
</dbReference>
<dbReference type="InterPro" id="IPR025198">
    <property type="entry name" value="PPK_N_dom"/>
</dbReference>
<sequence length="739" mass="83344">MNERIDLTDALEAAARAPKSVTAQEDGQGVDLKVSPRRFMNRELSWLQFNHRVLEEAMNRNHPLLERLRFLSISANNLDEFFMVRVAGLRGQQRESVMTLSDDGLTPSEQLQEIGAAVRKLQGSQQQIWSGLRSEIAEHGIEILHGETLTPDELTWLEDHFLSYIFPVLTPLAIDPAHPFPFIPNLGFSIVFELVPSSGGRGMIALLRIPAQVERFVRLPDGKEGAARFIAIEKVVGLFIARLFPGYEIRGKGAFRVIRDSDIEIEEEAEDLVRLFESALKRRRRGSVIRLEIQDTTPPALLEFVAEALKVDEQEIFLADGLLALNNLSQVVDLERSDLKFQPYTARFPERIREHGGDCFAAIHQKDIIVHHPYESFDVVVQYLRQAAQDPDVVAIKQTLYRTSNNSPIVKALAEAAEAGKSVTALVELKARFDEEANIRWARDLERAGVQVVFGFIELKTHSKLSMVVKRENGQLKTYCHIGTGNYHPITARIYEDLSFFTDDPQIATDAARVFNFITGYAQPAELNHLMVSPVNLRSKMLELTRAEIEHARAGRPAQIWMKMNSLVDPKIIDALYEASEAGVQIDLVIRGICCLRPGIPGLSENIRVKSIVGRFLEHSRIFCFGNGHGLPSPQAHVYIGSADLMPRNIDRRVEVLCPMQTPTVHEQVLDQIMVANLKDNQQSWRILPDGGHERIVPEVNEEPFNAHRYFMTNPSLSGRGKSLKGDRPRPFLERPKRG</sequence>
<feature type="binding site" evidence="6">
    <location>
        <position position="77"/>
    </location>
    <ligand>
        <name>ATP</name>
        <dbReference type="ChEBI" id="CHEBI:30616"/>
    </ligand>
</feature>
<comment type="PTM">
    <text evidence="6 7">An intermediate of this reaction is the autophosphorylated ppk in which a phosphate is covalently linked to a histidine residue through a N-P bond.</text>
</comment>
<accession>A0A916TFS3</accession>
<evidence type="ECO:0000313" key="14">
    <source>
        <dbReference type="Proteomes" id="UP000605148"/>
    </source>
</evidence>
<evidence type="ECO:0000256" key="3">
    <source>
        <dbReference type="ARBA" id="ARBA00022741"/>
    </source>
</evidence>
<gene>
    <name evidence="6 13" type="primary">ppk</name>
    <name evidence="13" type="ORF">GCM10011316_14000</name>
</gene>
<name>A0A916TFS3_9HYPH</name>
<dbReference type="OrthoDB" id="9761456at2"/>
<dbReference type="InterPro" id="IPR036830">
    <property type="entry name" value="PP_kinase_middle_dom_sf"/>
</dbReference>
<dbReference type="Gene3D" id="3.30.870.10">
    <property type="entry name" value="Endonuclease Chain A"/>
    <property type="match status" value="2"/>
</dbReference>
<evidence type="ECO:0000256" key="8">
    <source>
        <dbReference type="SAM" id="MobiDB-lite"/>
    </source>
</evidence>
<keyword evidence="6" id="KW-0479">Metal-binding</keyword>
<keyword evidence="4 6" id="KW-0418">Kinase</keyword>
<dbReference type="InterPro" id="IPR024953">
    <property type="entry name" value="PP_kinase_middle"/>
</dbReference>
<feature type="domain" description="Polyphosphate kinase middle" evidence="9">
    <location>
        <begin position="154"/>
        <end position="330"/>
    </location>
</feature>
<keyword evidence="2 6" id="KW-0808">Transferase</keyword>
<dbReference type="EC" id="2.7.4.1" evidence="6 7"/>
<dbReference type="Proteomes" id="UP000605148">
    <property type="component" value="Unassembled WGS sequence"/>
</dbReference>
<dbReference type="GO" id="GO:0008976">
    <property type="term" value="F:polyphosphate kinase activity"/>
    <property type="evidence" value="ECO:0007669"/>
    <property type="project" value="UniProtKB-UniRule"/>
</dbReference>
<feature type="compositionally biased region" description="Basic and acidic residues" evidence="8">
    <location>
        <begin position="724"/>
        <end position="739"/>
    </location>
</feature>
<feature type="binding site" evidence="6">
    <location>
        <position position="402"/>
    </location>
    <ligand>
        <name>Mg(2+)</name>
        <dbReference type="ChEBI" id="CHEBI:18420"/>
    </ligand>
</feature>
<reference evidence="13" key="2">
    <citation type="submission" date="2020-09" db="EMBL/GenBank/DDBJ databases">
        <authorList>
            <person name="Sun Q."/>
            <person name="Zhou Y."/>
        </authorList>
    </citation>
    <scope>NUCLEOTIDE SEQUENCE</scope>
    <source>
        <strain evidence="13">CGMCC 1.12426</strain>
    </source>
</reference>
<feature type="binding site" evidence="6">
    <location>
        <position position="432"/>
    </location>
    <ligand>
        <name>Mg(2+)</name>
        <dbReference type="ChEBI" id="CHEBI:18420"/>
    </ligand>
</feature>
<proteinExistence type="inferred from homology"/>
<dbReference type="InterPro" id="IPR036832">
    <property type="entry name" value="PPK_N_dom_sf"/>
</dbReference>
<dbReference type="GO" id="GO:0005524">
    <property type="term" value="F:ATP binding"/>
    <property type="evidence" value="ECO:0007669"/>
    <property type="project" value="UniProtKB-KW"/>
</dbReference>
<evidence type="ECO:0000256" key="1">
    <source>
        <dbReference type="ARBA" id="ARBA00022553"/>
    </source>
</evidence>
<dbReference type="PANTHER" id="PTHR30218">
    <property type="entry name" value="POLYPHOSPHATE KINASE"/>
    <property type="match status" value="1"/>
</dbReference>
<dbReference type="Pfam" id="PF02503">
    <property type="entry name" value="PP_kinase"/>
    <property type="match status" value="1"/>
</dbReference>
<evidence type="ECO:0000256" key="2">
    <source>
        <dbReference type="ARBA" id="ARBA00022679"/>
    </source>
</evidence>
<dbReference type="RefSeq" id="WP_150495252.1">
    <property type="nucleotide sequence ID" value="NZ_BMFA01000003.1"/>
</dbReference>
<evidence type="ECO:0000256" key="6">
    <source>
        <dbReference type="HAMAP-Rule" id="MF_00347"/>
    </source>
</evidence>
<dbReference type="NCBIfam" id="NF003917">
    <property type="entry name" value="PRK05443.1-1"/>
    <property type="match status" value="1"/>
</dbReference>
<feature type="domain" description="Polyphosphate kinase N-terminal" evidence="10">
    <location>
        <begin position="39"/>
        <end position="144"/>
    </location>
</feature>
<dbReference type="Gene3D" id="1.20.58.310">
    <property type="entry name" value="Polyphosphate kinase N-terminal domain"/>
    <property type="match status" value="1"/>
</dbReference>
<comment type="cofactor">
    <cofactor evidence="6">
        <name>Mg(2+)</name>
        <dbReference type="ChEBI" id="CHEBI:18420"/>
    </cofactor>
</comment>
<evidence type="ECO:0000313" key="13">
    <source>
        <dbReference type="EMBL" id="GGB43228.1"/>
    </source>
</evidence>
<feature type="binding site" evidence="6">
    <location>
        <position position="495"/>
    </location>
    <ligand>
        <name>ATP</name>
        <dbReference type="ChEBI" id="CHEBI:30616"/>
    </ligand>
</feature>
<organism evidence="13 14">
    <name type="scientific">Roseibium aquae</name>
    <dbReference type="NCBI Taxonomy" id="1323746"/>
    <lineage>
        <taxon>Bacteria</taxon>
        <taxon>Pseudomonadati</taxon>
        <taxon>Pseudomonadota</taxon>
        <taxon>Alphaproteobacteria</taxon>
        <taxon>Hyphomicrobiales</taxon>
        <taxon>Stappiaceae</taxon>
        <taxon>Roseibium</taxon>
    </lineage>
</organism>
<dbReference type="CDD" id="cd09168">
    <property type="entry name" value="PLDc_PaPPK1_C2_like"/>
    <property type="match status" value="1"/>
</dbReference>
<feature type="active site" description="Phosphohistidine intermediate" evidence="6">
    <location>
        <position position="462"/>
    </location>
</feature>
<dbReference type="GO" id="GO:0006799">
    <property type="term" value="P:polyphosphate biosynthetic process"/>
    <property type="evidence" value="ECO:0007669"/>
    <property type="project" value="UniProtKB-UniRule"/>
</dbReference>
<dbReference type="InterPro" id="IPR041108">
    <property type="entry name" value="PP_kinase_C_1"/>
</dbReference>
<dbReference type="NCBIfam" id="TIGR03705">
    <property type="entry name" value="poly_P_kin"/>
    <property type="match status" value="1"/>
</dbReference>
<keyword evidence="5 6" id="KW-0067">ATP-binding</keyword>
<evidence type="ECO:0000256" key="4">
    <source>
        <dbReference type="ARBA" id="ARBA00022777"/>
    </source>
</evidence>